<reference evidence="2 3" key="1">
    <citation type="journal article" date="2019" name="Int. J. Syst. Evol. Microbiol.">
        <title>The Global Catalogue of Microorganisms (GCM) 10K type strain sequencing project: providing services to taxonomists for standard genome sequencing and annotation.</title>
        <authorList>
            <consortium name="The Broad Institute Genomics Platform"/>
            <consortium name="The Broad Institute Genome Sequencing Center for Infectious Disease"/>
            <person name="Wu L."/>
            <person name="Ma J."/>
        </authorList>
    </citation>
    <scope>NUCLEOTIDE SEQUENCE [LARGE SCALE GENOMIC DNA]</scope>
    <source>
        <strain evidence="2 3">JCM 4505</strain>
    </source>
</reference>
<proteinExistence type="predicted"/>
<comment type="caution">
    <text evidence="2">The sequence shown here is derived from an EMBL/GenBank/DDBJ whole genome shotgun (WGS) entry which is preliminary data.</text>
</comment>
<organism evidence="2 3">
    <name type="scientific">Streptomyces polychromogenes</name>
    <dbReference type="NCBI Taxonomy" id="67342"/>
    <lineage>
        <taxon>Bacteria</taxon>
        <taxon>Bacillati</taxon>
        <taxon>Actinomycetota</taxon>
        <taxon>Actinomycetes</taxon>
        <taxon>Kitasatosporales</taxon>
        <taxon>Streptomycetaceae</taxon>
        <taxon>Streptomyces</taxon>
    </lineage>
</organism>
<keyword evidence="3" id="KW-1185">Reference proteome</keyword>
<protein>
    <submittedName>
        <fullName evidence="2">Uncharacterized protein</fullName>
    </submittedName>
</protein>
<gene>
    <name evidence="2" type="ORF">GCM10010302_04440</name>
</gene>
<dbReference type="Proteomes" id="UP001501867">
    <property type="component" value="Unassembled WGS sequence"/>
</dbReference>
<evidence type="ECO:0000313" key="2">
    <source>
        <dbReference type="EMBL" id="GAA0269990.1"/>
    </source>
</evidence>
<evidence type="ECO:0000256" key="1">
    <source>
        <dbReference type="SAM" id="MobiDB-lite"/>
    </source>
</evidence>
<name>A0ABN0V182_9ACTN</name>
<accession>A0ABN0V182</accession>
<dbReference type="EMBL" id="BAAABV010000005">
    <property type="protein sequence ID" value="GAA0269990.1"/>
    <property type="molecule type" value="Genomic_DNA"/>
</dbReference>
<sequence>MDAPGREQRAARLDPAVTGPWPAGLSAADLADYLQAQTEHEEEMREIADREFQIETGQINSYEEYRFSWQSEGDTPPQPPSAVPGEEADRRAWASFDGEDCPPF</sequence>
<feature type="region of interest" description="Disordered" evidence="1">
    <location>
        <begin position="69"/>
        <end position="104"/>
    </location>
</feature>
<evidence type="ECO:0000313" key="3">
    <source>
        <dbReference type="Proteomes" id="UP001501867"/>
    </source>
</evidence>